<gene>
    <name evidence="2" type="ORF">MEUPH1_LOCUS28457</name>
</gene>
<feature type="compositionally biased region" description="Polar residues" evidence="1">
    <location>
        <begin position="1"/>
        <end position="24"/>
    </location>
</feature>
<proteinExistence type="predicted"/>
<keyword evidence="3" id="KW-1185">Reference proteome</keyword>
<feature type="compositionally biased region" description="Low complexity" evidence="1">
    <location>
        <begin position="31"/>
        <end position="45"/>
    </location>
</feature>
<name>A0AAV0Y381_9HEMI</name>
<evidence type="ECO:0000313" key="3">
    <source>
        <dbReference type="Proteomes" id="UP001160148"/>
    </source>
</evidence>
<accession>A0AAV0Y381</accession>
<reference evidence="2 3" key="1">
    <citation type="submission" date="2023-01" db="EMBL/GenBank/DDBJ databases">
        <authorList>
            <person name="Whitehead M."/>
        </authorList>
    </citation>
    <scope>NUCLEOTIDE SEQUENCE [LARGE SCALE GENOMIC DNA]</scope>
</reference>
<organism evidence="2 3">
    <name type="scientific">Macrosiphum euphorbiae</name>
    <name type="common">potato aphid</name>
    <dbReference type="NCBI Taxonomy" id="13131"/>
    <lineage>
        <taxon>Eukaryota</taxon>
        <taxon>Metazoa</taxon>
        <taxon>Ecdysozoa</taxon>
        <taxon>Arthropoda</taxon>
        <taxon>Hexapoda</taxon>
        <taxon>Insecta</taxon>
        <taxon>Pterygota</taxon>
        <taxon>Neoptera</taxon>
        <taxon>Paraneoptera</taxon>
        <taxon>Hemiptera</taxon>
        <taxon>Sternorrhyncha</taxon>
        <taxon>Aphidomorpha</taxon>
        <taxon>Aphidoidea</taxon>
        <taxon>Aphididae</taxon>
        <taxon>Macrosiphini</taxon>
        <taxon>Macrosiphum</taxon>
    </lineage>
</organism>
<feature type="compositionally biased region" description="Polar residues" evidence="1">
    <location>
        <begin position="46"/>
        <end position="58"/>
    </location>
</feature>
<dbReference type="Proteomes" id="UP001160148">
    <property type="component" value="Unassembled WGS sequence"/>
</dbReference>
<dbReference type="EMBL" id="CARXXK010001250">
    <property type="protein sequence ID" value="CAI6374881.1"/>
    <property type="molecule type" value="Genomic_DNA"/>
</dbReference>
<feature type="region of interest" description="Disordered" evidence="1">
    <location>
        <begin position="1"/>
        <end position="62"/>
    </location>
</feature>
<dbReference type="AlphaFoldDB" id="A0AAV0Y381"/>
<comment type="caution">
    <text evidence="2">The sequence shown here is derived from an EMBL/GenBank/DDBJ whole genome shotgun (WGS) entry which is preliminary data.</text>
</comment>
<evidence type="ECO:0000313" key="2">
    <source>
        <dbReference type="EMBL" id="CAI6374881.1"/>
    </source>
</evidence>
<evidence type="ECO:0000256" key="1">
    <source>
        <dbReference type="SAM" id="MobiDB-lite"/>
    </source>
</evidence>
<sequence>MNNPGHSTQRNITNRPENENWTTQKGKRNLSSSSSTSSTSTSKKTAQPQTKKLSFSTRNRYEPLKVTVLQTRFLTQA</sequence>
<protein>
    <submittedName>
        <fullName evidence="2">Uncharacterized protein</fullName>
    </submittedName>
</protein>